<name>A0A4R3Q3Q2_RHISU</name>
<protein>
    <submittedName>
        <fullName evidence="2">Uncharacterized protein</fullName>
    </submittedName>
</protein>
<sequence>MREIAEECREVIKGWQLCITMLPRTPLTWLLRHFEFKDGADYPAEEVSPEHAIWVSVTKTWAEMGSPLEEPPPSTVASGVGQISEDGGDFLPFLIRYREIIESPVNRPPGLQPEQLKAEYPQYAHVIEPKPRRRKARSSPGSANLPGNMQKAPEGA</sequence>
<evidence type="ECO:0000256" key="1">
    <source>
        <dbReference type="SAM" id="MobiDB-lite"/>
    </source>
</evidence>
<comment type="caution">
    <text evidence="2">The sequence shown here is derived from an EMBL/GenBank/DDBJ whole genome shotgun (WGS) entry which is preliminary data.</text>
</comment>
<dbReference type="Proteomes" id="UP000294576">
    <property type="component" value="Unassembled WGS sequence"/>
</dbReference>
<proteinExistence type="predicted"/>
<evidence type="ECO:0000313" key="3">
    <source>
        <dbReference type="Proteomes" id="UP000294576"/>
    </source>
</evidence>
<reference evidence="2 3" key="1">
    <citation type="submission" date="2019-03" db="EMBL/GenBank/DDBJ databases">
        <title>Genomic Encyclopedia of Type Strains, Phase IV (KMG-V): Genome sequencing to study the core and pangenomes of soil and plant-associated prokaryotes.</title>
        <authorList>
            <person name="Whitman W."/>
        </authorList>
    </citation>
    <scope>NUCLEOTIDE SEQUENCE [LARGE SCALE GENOMIC DNA]</scope>
    <source>
        <strain evidence="2 3">Hc14</strain>
    </source>
</reference>
<dbReference type="AlphaFoldDB" id="A0A4R3Q3Q2"/>
<dbReference type="EMBL" id="SMBH01000006">
    <property type="protein sequence ID" value="TCU15780.1"/>
    <property type="molecule type" value="Genomic_DNA"/>
</dbReference>
<feature type="region of interest" description="Disordered" evidence="1">
    <location>
        <begin position="106"/>
        <end position="156"/>
    </location>
</feature>
<accession>A0A4R3Q3Q2</accession>
<dbReference type="RefSeq" id="WP_132562685.1">
    <property type="nucleotide sequence ID" value="NZ_SMBH01000006.1"/>
</dbReference>
<organism evidence="2 3">
    <name type="scientific">Rhizobium sullae</name>
    <name type="common">Rhizobium hedysari</name>
    <dbReference type="NCBI Taxonomy" id="50338"/>
    <lineage>
        <taxon>Bacteria</taxon>
        <taxon>Pseudomonadati</taxon>
        <taxon>Pseudomonadota</taxon>
        <taxon>Alphaproteobacteria</taxon>
        <taxon>Hyphomicrobiales</taxon>
        <taxon>Rhizobiaceae</taxon>
        <taxon>Rhizobium/Agrobacterium group</taxon>
        <taxon>Rhizobium</taxon>
    </lineage>
</organism>
<evidence type="ECO:0000313" key="2">
    <source>
        <dbReference type="EMBL" id="TCU15780.1"/>
    </source>
</evidence>
<gene>
    <name evidence="2" type="ORF">EV132_106122</name>
</gene>